<keyword evidence="7" id="KW-0732">Signal</keyword>
<comment type="similarity">
    <text evidence="1 6">Belongs to the peptidase S8 family.</text>
</comment>
<dbReference type="PROSITE" id="PS00137">
    <property type="entry name" value="SUBTILASE_HIS"/>
    <property type="match status" value="1"/>
</dbReference>
<dbReference type="PROSITE" id="PS00138">
    <property type="entry name" value="SUBTILASE_SER"/>
    <property type="match status" value="1"/>
</dbReference>
<name>A0A8J3Q6A6_9ACTN</name>
<accession>A0A8J3Q6A6</accession>
<feature type="chain" id="PRO_5035297276" evidence="7">
    <location>
        <begin position="26"/>
        <end position="1094"/>
    </location>
</feature>
<evidence type="ECO:0000256" key="4">
    <source>
        <dbReference type="ARBA" id="ARBA00022825"/>
    </source>
</evidence>
<dbReference type="SUPFAM" id="SSF52743">
    <property type="entry name" value="Subtilisin-like"/>
    <property type="match status" value="1"/>
</dbReference>
<dbReference type="InterPro" id="IPR015500">
    <property type="entry name" value="Peptidase_S8_subtilisin-rel"/>
</dbReference>
<dbReference type="PANTHER" id="PTHR43399:SF4">
    <property type="entry name" value="CELL WALL-ASSOCIATED PROTEASE"/>
    <property type="match status" value="1"/>
</dbReference>
<dbReference type="PROSITE" id="PS51892">
    <property type="entry name" value="SUBTILASE"/>
    <property type="match status" value="1"/>
</dbReference>
<dbReference type="InterPro" id="IPR022398">
    <property type="entry name" value="Peptidase_S8_His-AS"/>
</dbReference>
<feature type="signal peptide" evidence="7">
    <location>
        <begin position="1"/>
        <end position="25"/>
    </location>
</feature>
<feature type="active site" description="Charge relay system" evidence="5 6">
    <location>
        <position position="217"/>
    </location>
</feature>
<dbReference type="InterPro" id="IPR023828">
    <property type="entry name" value="Peptidase_S8_Ser-AS"/>
</dbReference>
<keyword evidence="2 6" id="KW-0645">Protease</keyword>
<dbReference type="GO" id="GO:0004252">
    <property type="term" value="F:serine-type endopeptidase activity"/>
    <property type="evidence" value="ECO:0007669"/>
    <property type="project" value="UniProtKB-UniRule"/>
</dbReference>
<proteinExistence type="inferred from homology"/>
<dbReference type="Pfam" id="PF00082">
    <property type="entry name" value="Peptidase_S8"/>
    <property type="match status" value="1"/>
</dbReference>
<keyword evidence="4 6" id="KW-0720">Serine protease</keyword>
<evidence type="ECO:0000256" key="2">
    <source>
        <dbReference type="ARBA" id="ARBA00022670"/>
    </source>
</evidence>
<evidence type="ECO:0000256" key="7">
    <source>
        <dbReference type="SAM" id="SignalP"/>
    </source>
</evidence>
<evidence type="ECO:0000313" key="10">
    <source>
        <dbReference type="Proteomes" id="UP000612899"/>
    </source>
</evidence>
<keyword evidence="3 6" id="KW-0378">Hydrolase</keyword>
<evidence type="ECO:0000256" key="6">
    <source>
        <dbReference type="PROSITE-ProRule" id="PRU01240"/>
    </source>
</evidence>
<dbReference type="Gene3D" id="3.40.50.200">
    <property type="entry name" value="Peptidase S8/S53 domain"/>
    <property type="match status" value="1"/>
</dbReference>
<dbReference type="PRINTS" id="PR00723">
    <property type="entry name" value="SUBTILISIN"/>
</dbReference>
<dbReference type="Proteomes" id="UP000612899">
    <property type="component" value="Unassembled WGS sequence"/>
</dbReference>
<dbReference type="AlphaFoldDB" id="A0A8J3Q6A6"/>
<feature type="domain" description="Peptidase S8/S53" evidence="8">
    <location>
        <begin position="208"/>
        <end position="470"/>
    </location>
</feature>
<dbReference type="GO" id="GO:0006508">
    <property type="term" value="P:proteolysis"/>
    <property type="evidence" value="ECO:0007669"/>
    <property type="project" value="UniProtKB-KW"/>
</dbReference>
<evidence type="ECO:0000259" key="8">
    <source>
        <dbReference type="Pfam" id="PF00082"/>
    </source>
</evidence>
<dbReference type="EMBL" id="BONY01000014">
    <property type="protein sequence ID" value="GIH04724.1"/>
    <property type="molecule type" value="Genomic_DNA"/>
</dbReference>
<keyword evidence="10" id="KW-1185">Reference proteome</keyword>
<dbReference type="InterPro" id="IPR000209">
    <property type="entry name" value="Peptidase_S8/S53_dom"/>
</dbReference>
<comment type="caution">
    <text evidence="9">The sequence shown here is derived from an EMBL/GenBank/DDBJ whole genome shotgun (WGS) entry which is preliminary data.</text>
</comment>
<dbReference type="InterPro" id="IPR036852">
    <property type="entry name" value="Peptidase_S8/S53_dom_sf"/>
</dbReference>
<organism evidence="9 10">
    <name type="scientific">Rhizocola hellebori</name>
    <dbReference type="NCBI Taxonomy" id="1392758"/>
    <lineage>
        <taxon>Bacteria</taxon>
        <taxon>Bacillati</taxon>
        <taxon>Actinomycetota</taxon>
        <taxon>Actinomycetes</taxon>
        <taxon>Micromonosporales</taxon>
        <taxon>Micromonosporaceae</taxon>
        <taxon>Rhizocola</taxon>
    </lineage>
</organism>
<sequence>MDRRVGGGLLVVALLISLGQSASSAAAPAGSVATGGSSAALTGRTVTLITGDQVSVAGDGKMSIRRGKGRDAIRFVTAQVGGHLQVIPSDALRLIHTGRVDRRLFDVTTLLEFGYDKRKDLPLIVTNTSTRASVAGAGAQVVRELRAVNGFALRAAADTTFWAGLTKGAGTLDAGVGKIWLDGLRQHALDVSVPQIGAPVAWQAGFDGTGVTVGLLDSGADGTHPDLAGQIAASMNFTEGLEPDEDLEGHGTHVASTILGTGAASGGRYRGVAPGAKLLAGKVCAVFGCAESWILAGMQWVAENGATAVNMSLGGPDTPELDPIEQAVQTLTDQYGTLFVIAAGNSGPQPNTVASPGSADAALTVGAVDKSNELAEFSSRGPRIGDSALKPDITAPGVAVVAAFSTSAGGGPGNYYFSASGTSMATPHVVGATAILAQRRPDFSAAQLKATLMASAAPHSAQTAFEQGAGRVDVARAINQSILVDPPSVSFGRQVWPHNDDTPVTKTLTYRNIGAAEVTLSIAANAQGPDGNPAPAGMFTLSATTLTVPAGGQASVTMTADTRVGSLDGYGQGRLVATAPNTVVQTPFAVDREVESYDLTMAQTNREGQAPDLHDTLIVRTDQSGFFELFTDQQTASIRLPRGTYALFALQADFTEDPEAPPVLTFGVQPKLELTASKTVAFDARLSKPFSITLPRPGQAQVFGQVTGTTATPDGPFSIGLFGETLDGIQSLALGPPQRVDGFHAQVGGTWARLDSEGQPVNSPVVYNLAWITQGRMVTGATQVVRDRDLATVVAHHSVQDTGGLAFKGAWAIVPGEIDFPPAVGLPFELPFTRTEYFNTDGGAAWMSVFEEDSSTGEPQAAMLQQPQTYRAGRTYHEDWNEAVFGPAVGKPSDPQLVSTRTGDRIHVFVPMHGDGQGRTGIAMYTTARTALFKDGVKVGEVSDIAGDFTVPAASGRYRVEVDVQRTPGPTLSTKVSGVWTFRSGHSAGTTNLPLWTIGFSPALDERNTAPAGRAFSIPVAAVAAPGSNAGHLRGLRVEVSFDGGVTWRPAPVAGNSVRVTHPGGTGFVSLRANANDNRGNTVEQTIINAYRFG</sequence>
<evidence type="ECO:0000256" key="5">
    <source>
        <dbReference type="PIRSR" id="PIRSR615500-1"/>
    </source>
</evidence>
<reference evidence="9" key="1">
    <citation type="submission" date="2021-01" db="EMBL/GenBank/DDBJ databases">
        <title>Whole genome shotgun sequence of Rhizocola hellebori NBRC 109834.</title>
        <authorList>
            <person name="Komaki H."/>
            <person name="Tamura T."/>
        </authorList>
    </citation>
    <scope>NUCLEOTIDE SEQUENCE</scope>
    <source>
        <strain evidence="9">NBRC 109834</strain>
    </source>
</reference>
<feature type="active site" description="Charge relay system" evidence="5 6">
    <location>
        <position position="423"/>
    </location>
</feature>
<feature type="active site" description="Charge relay system" evidence="5 6">
    <location>
        <position position="250"/>
    </location>
</feature>
<evidence type="ECO:0000256" key="1">
    <source>
        <dbReference type="ARBA" id="ARBA00011073"/>
    </source>
</evidence>
<dbReference type="RefSeq" id="WP_203908593.1">
    <property type="nucleotide sequence ID" value="NZ_BONY01000014.1"/>
</dbReference>
<protein>
    <submittedName>
        <fullName evidence="9">Serine protease</fullName>
    </submittedName>
</protein>
<dbReference type="InterPro" id="IPR051048">
    <property type="entry name" value="Peptidase_S8/S53_subtilisin"/>
</dbReference>
<dbReference type="PANTHER" id="PTHR43399">
    <property type="entry name" value="SUBTILISIN-RELATED"/>
    <property type="match status" value="1"/>
</dbReference>
<gene>
    <name evidence="9" type="ORF">Rhe02_27910</name>
</gene>
<evidence type="ECO:0000256" key="3">
    <source>
        <dbReference type="ARBA" id="ARBA00022801"/>
    </source>
</evidence>
<evidence type="ECO:0000313" key="9">
    <source>
        <dbReference type="EMBL" id="GIH04724.1"/>
    </source>
</evidence>